<evidence type="ECO:0000256" key="5">
    <source>
        <dbReference type="ARBA" id="ARBA00022692"/>
    </source>
</evidence>
<keyword evidence="5 13" id="KW-0812">Transmembrane</keyword>
<dbReference type="InterPro" id="IPR006162">
    <property type="entry name" value="Ppantetheine_attach_site"/>
</dbReference>
<feature type="compositionally biased region" description="Low complexity" evidence="12">
    <location>
        <begin position="1450"/>
        <end position="1460"/>
    </location>
</feature>
<dbReference type="InterPro" id="IPR042099">
    <property type="entry name" value="ANL_N_sf"/>
</dbReference>
<evidence type="ECO:0000256" key="11">
    <source>
        <dbReference type="PROSITE-ProRule" id="PRU00023"/>
    </source>
</evidence>
<dbReference type="Gene3D" id="3.90.1410.10">
    <property type="entry name" value="set domain protein methyltransferase, domain 1"/>
    <property type="match status" value="1"/>
</dbReference>
<evidence type="ECO:0000256" key="13">
    <source>
        <dbReference type="SAM" id="Phobius"/>
    </source>
</evidence>
<dbReference type="Pfam" id="PF12796">
    <property type="entry name" value="Ank_2"/>
    <property type="match status" value="2"/>
</dbReference>
<dbReference type="GO" id="GO:0043041">
    <property type="term" value="P:amino acid activation for nonribosomal peptide biosynthetic process"/>
    <property type="evidence" value="ECO:0007669"/>
    <property type="project" value="TreeGrafter"/>
</dbReference>
<keyword evidence="14" id="KW-0732">Signal</keyword>
<feature type="repeat" description="ANK" evidence="11">
    <location>
        <begin position="651"/>
        <end position="683"/>
    </location>
</feature>
<dbReference type="PROSITE" id="PS00012">
    <property type="entry name" value="PHOSPHOPANTETHEINE"/>
    <property type="match status" value="1"/>
</dbReference>
<dbReference type="Pfam" id="PF00550">
    <property type="entry name" value="PP-binding"/>
    <property type="match status" value="1"/>
</dbReference>
<dbReference type="GO" id="GO:0044550">
    <property type="term" value="P:secondary metabolite biosynthetic process"/>
    <property type="evidence" value="ECO:0007669"/>
    <property type="project" value="TreeGrafter"/>
</dbReference>
<dbReference type="PROSITE" id="PS00455">
    <property type="entry name" value="AMP_BINDING"/>
    <property type="match status" value="1"/>
</dbReference>
<dbReference type="GO" id="GO:0005737">
    <property type="term" value="C:cytoplasm"/>
    <property type="evidence" value="ECO:0007669"/>
    <property type="project" value="TreeGrafter"/>
</dbReference>
<feature type="region of interest" description="Disordered" evidence="12">
    <location>
        <begin position="446"/>
        <end position="467"/>
    </location>
</feature>
<dbReference type="InterPro" id="IPR036736">
    <property type="entry name" value="ACP-like_sf"/>
</dbReference>
<feature type="domain" description="Carrier" evidence="15">
    <location>
        <begin position="467"/>
        <end position="557"/>
    </location>
</feature>
<dbReference type="Pfam" id="PF00501">
    <property type="entry name" value="AMP-binding"/>
    <property type="match status" value="1"/>
</dbReference>
<dbReference type="Pfam" id="PF04191">
    <property type="entry name" value="PEMT"/>
    <property type="match status" value="1"/>
</dbReference>
<dbReference type="PROSITE" id="PS50075">
    <property type="entry name" value="CARRIER"/>
    <property type="match status" value="1"/>
</dbReference>
<dbReference type="Gene3D" id="1.20.120.1630">
    <property type="match status" value="1"/>
</dbReference>
<comment type="caution">
    <text evidence="16">The sequence shown here is derived from an EMBL/GenBank/DDBJ whole genome shotgun (WGS) entry which is preliminary data.</text>
</comment>
<dbReference type="UniPathway" id="UPA00753"/>
<dbReference type="SUPFAM" id="SSF47336">
    <property type="entry name" value="ACP-like"/>
    <property type="match status" value="1"/>
</dbReference>
<evidence type="ECO:0000256" key="6">
    <source>
        <dbReference type="ARBA" id="ARBA00022989"/>
    </source>
</evidence>
<dbReference type="InterPro" id="IPR009081">
    <property type="entry name" value="PP-bd_ACP"/>
</dbReference>
<dbReference type="SUPFAM" id="SSF48403">
    <property type="entry name" value="Ankyrin repeat"/>
    <property type="match status" value="1"/>
</dbReference>
<comment type="subcellular location">
    <subcellularLocation>
        <location evidence="1">Endomembrane system</location>
        <topology evidence="1">Multi-pass membrane protein</topology>
    </subcellularLocation>
</comment>
<feature type="transmembrane region" description="Helical" evidence="13">
    <location>
        <begin position="849"/>
        <end position="872"/>
    </location>
</feature>
<organism evidence="16 17">
    <name type="scientific">Symbiodinium pilosum</name>
    <name type="common">Dinoflagellate</name>
    <dbReference type="NCBI Taxonomy" id="2952"/>
    <lineage>
        <taxon>Eukaryota</taxon>
        <taxon>Sar</taxon>
        <taxon>Alveolata</taxon>
        <taxon>Dinophyceae</taxon>
        <taxon>Suessiales</taxon>
        <taxon>Symbiodiniaceae</taxon>
        <taxon>Symbiodinium</taxon>
    </lineage>
</organism>
<dbReference type="Proteomes" id="UP000649617">
    <property type="component" value="Unassembled WGS sequence"/>
</dbReference>
<dbReference type="Gene3D" id="1.10.1200.10">
    <property type="entry name" value="ACP-like"/>
    <property type="match status" value="1"/>
</dbReference>
<dbReference type="InterPro" id="IPR007318">
    <property type="entry name" value="Phopholipid_MeTrfase"/>
</dbReference>
<dbReference type="PROSITE" id="PS50088">
    <property type="entry name" value="ANK_REPEAT"/>
    <property type="match status" value="3"/>
</dbReference>
<keyword evidence="4" id="KW-0597">Phosphoprotein</keyword>
<feature type="chain" id="PRO_5032873088" evidence="14">
    <location>
        <begin position="22"/>
        <end position="1617"/>
    </location>
</feature>
<keyword evidence="8 13" id="KW-0472">Membrane</keyword>
<dbReference type="InterPro" id="IPR045851">
    <property type="entry name" value="AMP-bd_C_sf"/>
</dbReference>
<evidence type="ECO:0000256" key="2">
    <source>
        <dbReference type="ARBA" id="ARBA00022450"/>
    </source>
</evidence>
<evidence type="ECO:0000256" key="1">
    <source>
        <dbReference type="ARBA" id="ARBA00004127"/>
    </source>
</evidence>
<keyword evidence="7" id="KW-0443">Lipid metabolism</keyword>
<dbReference type="PANTHER" id="PTHR45527:SF1">
    <property type="entry name" value="FATTY ACID SYNTHASE"/>
    <property type="match status" value="1"/>
</dbReference>
<feature type="repeat" description="ANK" evidence="11">
    <location>
        <begin position="733"/>
        <end position="765"/>
    </location>
</feature>
<evidence type="ECO:0000256" key="4">
    <source>
        <dbReference type="ARBA" id="ARBA00022553"/>
    </source>
</evidence>
<keyword evidence="10" id="KW-1208">Phospholipid metabolism</keyword>
<dbReference type="Gene3D" id="3.30.300.30">
    <property type="match status" value="1"/>
</dbReference>
<name>A0A812N3Z3_SYMPI</name>
<evidence type="ECO:0000256" key="10">
    <source>
        <dbReference type="ARBA" id="ARBA00023264"/>
    </source>
</evidence>
<dbReference type="GO" id="GO:0012505">
    <property type="term" value="C:endomembrane system"/>
    <property type="evidence" value="ECO:0007669"/>
    <property type="project" value="UniProtKB-SubCell"/>
</dbReference>
<evidence type="ECO:0000256" key="14">
    <source>
        <dbReference type="SAM" id="SignalP"/>
    </source>
</evidence>
<dbReference type="InterPro" id="IPR020845">
    <property type="entry name" value="AMP-binding_CS"/>
</dbReference>
<gene>
    <name evidence="16" type="primary">tycA</name>
    <name evidence="16" type="ORF">SPIL2461_LOCUS6463</name>
</gene>
<dbReference type="InterPro" id="IPR002110">
    <property type="entry name" value="Ankyrin_rpt"/>
</dbReference>
<dbReference type="EMBL" id="CAJNIZ010009768">
    <property type="protein sequence ID" value="CAE7287742.1"/>
    <property type="molecule type" value="Genomic_DNA"/>
</dbReference>
<accession>A0A812N3Z3</accession>
<keyword evidence="11" id="KW-0040">ANK repeat</keyword>
<keyword evidence="17" id="KW-1185">Reference proteome</keyword>
<dbReference type="GO" id="GO:0031177">
    <property type="term" value="F:phosphopantetheine binding"/>
    <property type="evidence" value="ECO:0007669"/>
    <property type="project" value="TreeGrafter"/>
</dbReference>
<keyword evidence="6 13" id="KW-1133">Transmembrane helix</keyword>
<dbReference type="PROSITE" id="PS50297">
    <property type="entry name" value="ANK_REP_REGION"/>
    <property type="match status" value="3"/>
</dbReference>
<dbReference type="Gene3D" id="3.40.50.12780">
    <property type="entry name" value="N-terminal domain of ligase-like"/>
    <property type="match status" value="1"/>
</dbReference>
<dbReference type="SUPFAM" id="SSF56801">
    <property type="entry name" value="Acetyl-CoA synthetase-like"/>
    <property type="match status" value="1"/>
</dbReference>
<evidence type="ECO:0000313" key="17">
    <source>
        <dbReference type="Proteomes" id="UP000649617"/>
    </source>
</evidence>
<reference evidence="16" key="1">
    <citation type="submission" date="2021-02" db="EMBL/GenBank/DDBJ databases">
        <authorList>
            <person name="Dougan E. K."/>
            <person name="Rhodes N."/>
            <person name="Thang M."/>
            <person name="Chan C."/>
        </authorList>
    </citation>
    <scope>NUCLEOTIDE SEQUENCE</scope>
</reference>
<dbReference type="OrthoDB" id="416786at2759"/>
<keyword evidence="3" id="KW-0444">Lipid biosynthesis</keyword>
<dbReference type="SMART" id="SM00248">
    <property type="entry name" value="ANK"/>
    <property type="match status" value="5"/>
</dbReference>
<proteinExistence type="predicted"/>
<feature type="signal peptide" evidence="14">
    <location>
        <begin position="1"/>
        <end position="21"/>
    </location>
</feature>
<evidence type="ECO:0000256" key="7">
    <source>
        <dbReference type="ARBA" id="ARBA00023098"/>
    </source>
</evidence>
<dbReference type="PANTHER" id="PTHR45527">
    <property type="entry name" value="NONRIBOSOMAL PEPTIDE SYNTHETASE"/>
    <property type="match status" value="1"/>
</dbReference>
<feature type="transmembrane region" description="Helical" evidence="13">
    <location>
        <begin position="893"/>
        <end position="923"/>
    </location>
</feature>
<dbReference type="InterPro" id="IPR036770">
    <property type="entry name" value="Ankyrin_rpt-contain_sf"/>
</dbReference>
<dbReference type="CDD" id="cd10527">
    <property type="entry name" value="SET_LSMT"/>
    <property type="match status" value="1"/>
</dbReference>
<evidence type="ECO:0000256" key="9">
    <source>
        <dbReference type="ARBA" id="ARBA00023209"/>
    </source>
</evidence>
<dbReference type="Gene3D" id="1.25.40.20">
    <property type="entry name" value="Ankyrin repeat-containing domain"/>
    <property type="match status" value="2"/>
</dbReference>
<keyword evidence="2" id="KW-0596">Phosphopantetheine</keyword>
<evidence type="ECO:0000313" key="16">
    <source>
        <dbReference type="EMBL" id="CAE7287742.1"/>
    </source>
</evidence>
<feature type="repeat" description="ANK" evidence="11">
    <location>
        <begin position="618"/>
        <end position="650"/>
    </location>
</feature>
<evidence type="ECO:0000256" key="12">
    <source>
        <dbReference type="SAM" id="MobiDB-lite"/>
    </source>
</evidence>
<feature type="region of interest" description="Disordered" evidence="12">
    <location>
        <begin position="1446"/>
        <end position="1467"/>
    </location>
</feature>
<sequence>MLAGGPSLPVLELAVLLAGLALVPLDVDEPLPRLQLIAEDSGPLLALVVAEPQLDKAQMLLQMLQNDSGYPSGTRGTRLLQDSELLPKEGPVTCKLQQPHHFVPEQISHIFFTSGSTGRPKGCMCSYQNLVSYCLAKNTIHQVDTSSVVFVASAHTFDPSLGDFFATWVAGATVALAPRAVLQASLKRCLINAQASHVQTTPAHFATVEAGAPPQLRVVALGGELMPQSLTAWADQVRLLNTYGVTECTVYQAAAELSPQSSPRSLGWALPGTKLCLAAGRGDDPTSCVEDASGAHGELWIAGAQVGLGYMRRPELTSERFRDLPGLGRCFRSGDLAAARDGGWQLLGRRDGMVKLRGRRVELGEIEEVLLASAPEVISAAAAVVIPPGQLVLYCVLHGQQPDDCKEVSCALLRRLGEDRLPSHMAPSLVVALDSLPMTATGKVSRRELAQRPLPETALETSHDGPAGLPEPAIRVAAAWSEVLGVPVRSARAHFLALGGDSLAALRVCQRLASRSSAAQTSMTGVFGELLPEPLLPAHLLSRPYLGDYLQHLQRSSVGLEFSAANDSETSQAAHADQIPDAGQATYHELLQQAAGVGAIRVVRNLLKHKDIIQSATCARTPLHAACINGRTEIVQLLLEARASVGVADGNGVQPLHVAAQGGSEPVLSLLLGARAKMDAISMEKQTALHWAARSGAPGAVLNLLLAETGGVARKARGSKAPAAVKVDAKDSWGRSPLHWAVVNGHRTVVMKLLEAGANRNLQDAEGETPLQIAERRAQCRAQDRPGDMGASVFGDIATLLGGSASTAGDSFLPAQGACVAASFLPVQYPTEQLDLEKILFSPDSTFKIGLGVTIVGFLIGLVSIVTVTAAMEDKSGRLATSGPFAVVRSPTYTGFIIMCAGACIMTLSPVRAVFTVALAIVLSMKLAEEEEALLDARPEEWAQYTKLLGFHKGLRLGFPRVATQTQINALFLVCGKGALAPVPALPALLASLAVPAALQLFKRRARPWRTRGPKLCATGFAVETLRQRAVYGPQDGFEREAKLRTWLKQMGCSGMDLVELGKKSGVWLKPDLSPAEQEAVREGNIVLEVPRQAWIQAVDVSDEVDIEEALAAQLLQERAKGSASSFEPYVDFLWRRDLSHHPMFWKSEELSWLSACDGAQAAVLKMQERAEQRLVDLRQRFESASEEDIRFALCLVETRAIQTEGVCGALVPLLDHLRNDSTASPALIVGDEGVAGGPIVGVALHDLDPGSELRNCFEPVSNLELFTQYGEVQIRDAAGVDEAVPEANAFNYVQLPVKAFPEQWRASSDALKKVKLEVLERRAGLDLGREAGAQQVMRLPMDAMVTGRMLPAARFICMPVPPQDMEEKCEELFTNLFSDCDPSLLPGNNDEWGSQSASSRAPPANADELALEVKARVLVAEWFETALRGYDKMSERIAQDLEDTLLDTSSSSPSSPGAPSEDRSQPRLAEVTYAYYKARRKDGSKGKSRAPKTCRVLSSRPSESTVIVQFLENGVRHTIPEEWLVREASTVAGANQQGEQAAHRARGLLAMALLGSQSSIIQACYEMLLNVLQIGQGILDCKQEPERRSMVQQFQQAWQEEYDMLLQCQSDKQEPA</sequence>
<evidence type="ECO:0000259" key="15">
    <source>
        <dbReference type="PROSITE" id="PS50075"/>
    </source>
</evidence>
<protein>
    <submittedName>
        <fullName evidence="16">TycA protein</fullName>
    </submittedName>
</protein>
<evidence type="ECO:0000256" key="3">
    <source>
        <dbReference type="ARBA" id="ARBA00022516"/>
    </source>
</evidence>
<evidence type="ECO:0000256" key="8">
    <source>
        <dbReference type="ARBA" id="ARBA00023136"/>
    </source>
</evidence>
<keyword evidence="9" id="KW-0594">Phospholipid biosynthesis</keyword>
<dbReference type="GO" id="GO:0006656">
    <property type="term" value="P:phosphatidylcholine biosynthetic process"/>
    <property type="evidence" value="ECO:0007669"/>
    <property type="project" value="UniProtKB-UniPathway"/>
</dbReference>
<dbReference type="InterPro" id="IPR000873">
    <property type="entry name" value="AMP-dep_synth/lig_dom"/>
</dbReference>